<keyword evidence="5 7" id="KW-0573">Peptidoglycan synthesis</keyword>
<dbReference type="InterPro" id="IPR038063">
    <property type="entry name" value="Transpep_catalytic_dom"/>
</dbReference>
<evidence type="ECO:0000256" key="1">
    <source>
        <dbReference type="ARBA" id="ARBA00004752"/>
    </source>
</evidence>
<dbReference type="EMBL" id="CP071502">
    <property type="protein sequence ID" value="QSX36828.1"/>
    <property type="molecule type" value="Genomic_DNA"/>
</dbReference>
<dbReference type="PANTHER" id="PTHR41533:SF2">
    <property type="entry name" value="BLR7131 PROTEIN"/>
    <property type="match status" value="1"/>
</dbReference>
<dbReference type="InterPro" id="IPR036366">
    <property type="entry name" value="PGBDSf"/>
</dbReference>
<dbReference type="Pfam" id="PF01471">
    <property type="entry name" value="PG_binding_1"/>
    <property type="match status" value="1"/>
</dbReference>
<dbReference type="Gene3D" id="1.10.101.10">
    <property type="entry name" value="PGBD-like superfamily/PGBD"/>
    <property type="match status" value="1"/>
</dbReference>
<dbReference type="PANTHER" id="PTHR41533">
    <property type="entry name" value="L,D-TRANSPEPTIDASE HI_1667-RELATED"/>
    <property type="match status" value="1"/>
</dbReference>
<dbReference type="RefSeq" id="WP_207380145.1">
    <property type="nucleotide sequence ID" value="NZ_CP071502.1"/>
</dbReference>
<dbReference type="InterPro" id="IPR002477">
    <property type="entry name" value="Peptidoglycan-bd-like"/>
</dbReference>
<dbReference type="InterPro" id="IPR052905">
    <property type="entry name" value="LD-transpeptidase_YkuD-like"/>
</dbReference>
<keyword evidence="4 7" id="KW-0133">Cell shape</keyword>
<name>A0ABX7QZ63_9GAMM</name>
<keyword evidence="10" id="KW-1185">Reference proteome</keyword>
<dbReference type="Pfam" id="PF03734">
    <property type="entry name" value="YkuD"/>
    <property type="match status" value="1"/>
</dbReference>
<evidence type="ECO:0000256" key="6">
    <source>
        <dbReference type="ARBA" id="ARBA00023316"/>
    </source>
</evidence>
<evidence type="ECO:0000256" key="5">
    <source>
        <dbReference type="ARBA" id="ARBA00022984"/>
    </source>
</evidence>
<evidence type="ECO:0000256" key="7">
    <source>
        <dbReference type="PROSITE-ProRule" id="PRU01373"/>
    </source>
</evidence>
<evidence type="ECO:0000256" key="3">
    <source>
        <dbReference type="ARBA" id="ARBA00022679"/>
    </source>
</evidence>
<protein>
    <submittedName>
        <fullName evidence="9">L,D-transpeptidase family protein</fullName>
    </submittedName>
</protein>
<feature type="domain" description="L,D-TPase catalytic" evidence="8">
    <location>
        <begin position="230"/>
        <end position="416"/>
    </location>
</feature>
<evidence type="ECO:0000313" key="10">
    <source>
        <dbReference type="Proteomes" id="UP000663207"/>
    </source>
</evidence>
<dbReference type="SUPFAM" id="SSF47090">
    <property type="entry name" value="PGBD-like"/>
    <property type="match status" value="1"/>
</dbReference>
<feature type="active site" description="Nucleophile" evidence="7">
    <location>
        <position position="384"/>
    </location>
</feature>
<sequence length="475" mass="52935">MPTATEGEDGGRASSPGLIWFDYQGPKSPALRLRKLATDLGIMLPPLPQTAIELTSVDEAYSAVYLQLARKLSQNGARTLVTSIESLRQRAGNGDLDTMVAELTSPWPQFQNLRPMLSYYRELSRYEWPSLTPFEFRLGHRTAEIAKLRWMLTQLGDLKPRKTDSYRDAIYDPGLKLGLQHFQARHGLEQSGKLDPRTLAALNTSPGERLLQIQTNLWRALSLPVALPEAYIWINLPEFQLYVLEQGQNVLQMRVIVGSESTPTPLLSTSLTHFTVNPEWRPPASIIYRELLPNNARNPGLLARQGFALHSLSSDGAPSLALGRVAPEQLATLLRQYRLVQAPGPANALGKLRFSIRNDEAIYLHDTPVKSLFSQNGRALSHGCIRLEDPKRLLAFLQSRAPDLDPKAISRALKLTEPRDFVLTSPIAVIVGYQTAWVSADGILQFREDIYGLDRQHSVLAELEGVKRLSQGSAL</sequence>
<accession>A0ABX7QZ63</accession>
<comment type="similarity">
    <text evidence="2">Belongs to the YkuD family.</text>
</comment>
<evidence type="ECO:0000313" key="9">
    <source>
        <dbReference type="EMBL" id="QSX36828.1"/>
    </source>
</evidence>
<evidence type="ECO:0000256" key="4">
    <source>
        <dbReference type="ARBA" id="ARBA00022960"/>
    </source>
</evidence>
<dbReference type="InterPro" id="IPR005490">
    <property type="entry name" value="LD_TPept_cat_dom"/>
</dbReference>
<dbReference type="Proteomes" id="UP000663207">
    <property type="component" value="Chromosome"/>
</dbReference>
<keyword evidence="6 7" id="KW-0961">Cell wall biogenesis/degradation</keyword>
<dbReference type="CDD" id="cd16913">
    <property type="entry name" value="YkuD_like"/>
    <property type="match status" value="1"/>
</dbReference>
<proteinExistence type="inferred from homology"/>
<dbReference type="InterPro" id="IPR036365">
    <property type="entry name" value="PGBD-like_sf"/>
</dbReference>
<evidence type="ECO:0000256" key="2">
    <source>
        <dbReference type="ARBA" id="ARBA00005992"/>
    </source>
</evidence>
<dbReference type="Gene3D" id="2.40.440.10">
    <property type="entry name" value="L,D-transpeptidase catalytic domain-like"/>
    <property type="match status" value="1"/>
</dbReference>
<organism evidence="9 10">
    <name type="scientific">Shewanella sedimentimangrovi</name>
    <dbReference type="NCBI Taxonomy" id="2814293"/>
    <lineage>
        <taxon>Bacteria</taxon>
        <taxon>Pseudomonadati</taxon>
        <taxon>Pseudomonadota</taxon>
        <taxon>Gammaproteobacteria</taxon>
        <taxon>Alteromonadales</taxon>
        <taxon>Shewanellaceae</taxon>
        <taxon>Shewanella</taxon>
    </lineage>
</organism>
<keyword evidence="3" id="KW-0808">Transferase</keyword>
<gene>
    <name evidence="9" type="ORF">JYB85_16375</name>
</gene>
<dbReference type="PROSITE" id="PS52029">
    <property type="entry name" value="LD_TPASE"/>
    <property type="match status" value="1"/>
</dbReference>
<evidence type="ECO:0000259" key="8">
    <source>
        <dbReference type="PROSITE" id="PS52029"/>
    </source>
</evidence>
<reference evidence="9 10" key="1">
    <citation type="submission" date="2021-03" db="EMBL/GenBank/DDBJ databases">
        <title>Novel species identification of genus Shewanella.</title>
        <authorList>
            <person name="Liu G."/>
            <person name="Zhang Q."/>
        </authorList>
    </citation>
    <scope>NUCLEOTIDE SEQUENCE [LARGE SCALE GENOMIC DNA]</scope>
    <source>
        <strain evidence="9 10">FJAT-52962</strain>
    </source>
</reference>
<feature type="active site" description="Proton donor/acceptor" evidence="7">
    <location>
        <position position="365"/>
    </location>
</feature>
<dbReference type="SUPFAM" id="SSF141523">
    <property type="entry name" value="L,D-transpeptidase catalytic domain-like"/>
    <property type="match status" value="1"/>
</dbReference>
<comment type="pathway">
    <text evidence="1 7">Cell wall biogenesis; peptidoglycan biosynthesis.</text>
</comment>